<evidence type="ECO:0000313" key="2">
    <source>
        <dbReference type="Proteomes" id="UP000038040"/>
    </source>
</evidence>
<dbReference type="Proteomes" id="UP000038040">
    <property type="component" value="Unplaced"/>
</dbReference>
<accession>A0A0N4UJT3</accession>
<sequence>LGELLRTTCSPDEVCLSDSVPEVGEKYPNRQLEVILRTTVTPQVKLSNGTATIRLEGRAFFFLEGTSIKVGKIPFETIATFFFSTIHDRLTGSMAISKLIFKKDVDFFDLPVDSLNGLRDATKGATLNLLNTLLKKGLPLNKTKDLQISEPLINIVHGAFIIQVNFDLERDFYNKS</sequence>
<dbReference type="InterPro" id="IPR001124">
    <property type="entry name" value="Lipid-bd_serum_glycop_C"/>
</dbReference>
<proteinExistence type="predicted"/>
<dbReference type="SUPFAM" id="SSF55394">
    <property type="entry name" value="Bactericidal permeability-increasing protein, BPI"/>
    <property type="match status" value="1"/>
</dbReference>
<dbReference type="GO" id="GO:0005615">
    <property type="term" value="C:extracellular space"/>
    <property type="evidence" value="ECO:0007669"/>
    <property type="project" value="TreeGrafter"/>
</dbReference>
<dbReference type="PANTHER" id="PTHR10504:SF134">
    <property type="entry name" value="BPI2 DOMAIN-CONTAINING PROTEIN"/>
    <property type="match status" value="1"/>
</dbReference>
<feature type="domain" description="Lipid-binding serum glycoprotein C-terminal" evidence="1">
    <location>
        <begin position="5"/>
        <end position="167"/>
    </location>
</feature>
<dbReference type="Pfam" id="PF02886">
    <property type="entry name" value="LBP_BPI_CETP_C"/>
    <property type="match status" value="1"/>
</dbReference>
<name>A0A0N4UJT3_DRAME</name>
<dbReference type="WBParaSite" id="DME_0000793701-mRNA-1">
    <property type="protein sequence ID" value="DME_0000793701-mRNA-1"/>
    <property type="gene ID" value="DME_0000793701"/>
</dbReference>
<evidence type="ECO:0000313" key="3">
    <source>
        <dbReference type="WBParaSite" id="DME_0000793701-mRNA-1"/>
    </source>
</evidence>
<reference evidence="3" key="1">
    <citation type="submission" date="2016-04" db="UniProtKB">
        <authorList>
            <consortium name="WormBaseParasite"/>
        </authorList>
    </citation>
    <scope>IDENTIFICATION</scope>
</reference>
<dbReference type="PANTHER" id="PTHR10504">
    <property type="entry name" value="BACTERICIDAL PERMEABILITY-INCREASING BPI PROTEIN-RELATED"/>
    <property type="match status" value="1"/>
</dbReference>
<dbReference type="GO" id="GO:0008289">
    <property type="term" value="F:lipid binding"/>
    <property type="evidence" value="ECO:0007669"/>
    <property type="project" value="InterPro"/>
</dbReference>
<dbReference type="Gene3D" id="3.15.20.10">
    <property type="entry name" value="Bactericidal permeability-increasing protein, domain 2"/>
    <property type="match status" value="1"/>
</dbReference>
<dbReference type="AlphaFoldDB" id="A0A0N4UJT3"/>
<organism evidence="2 3">
    <name type="scientific">Dracunculus medinensis</name>
    <name type="common">Guinea worm</name>
    <dbReference type="NCBI Taxonomy" id="318479"/>
    <lineage>
        <taxon>Eukaryota</taxon>
        <taxon>Metazoa</taxon>
        <taxon>Ecdysozoa</taxon>
        <taxon>Nematoda</taxon>
        <taxon>Chromadorea</taxon>
        <taxon>Rhabditida</taxon>
        <taxon>Spirurina</taxon>
        <taxon>Dracunculoidea</taxon>
        <taxon>Dracunculidae</taxon>
        <taxon>Dracunculus</taxon>
    </lineage>
</organism>
<protein>
    <submittedName>
        <fullName evidence="3">BPI2 domain-containing protein</fullName>
    </submittedName>
</protein>
<dbReference type="InterPro" id="IPR032942">
    <property type="entry name" value="BPI/LBP/Plunc"/>
</dbReference>
<dbReference type="InterPro" id="IPR017943">
    <property type="entry name" value="Bactericidal_perm-incr_a/b_dom"/>
</dbReference>
<evidence type="ECO:0000259" key="1">
    <source>
        <dbReference type="Pfam" id="PF02886"/>
    </source>
</evidence>